<dbReference type="Pfam" id="PF08443">
    <property type="entry name" value="RimK"/>
    <property type="match status" value="1"/>
</dbReference>
<evidence type="ECO:0000259" key="4">
    <source>
        <dbReference type="PROSITE" id="PS50975"/>
    </source>
</evidence>
<name>A0A063XYD2_9GAMM</name>
<dbReference type="InterPro" id="IPR013651">
    <property type="entry name" value="ATP-grasp_RimK-type"/>
</dbReference>
<dbReference type="GO" id="GO:0005737">
    <property type="term" value="C:cytoplasm"/>
    <property type="evidence" value="ECO:0007669"/>
    <property type="project" value="TreeGrafter"/>
</dbReference>
<dbReference type="Proteomes" id="UP000027318">
    <property type="component" value="Unassembled WGS sequence"/>
</dbReference>
<evidence type="ECO:0000256" key="2">
    <source>
        <dbReference type="PROSITE-ProRule" id="PRU00409"/>
    </source>
</evidence>
<keyword evidence="2" id="KW-0067">ATP-binding</keyword>
<protein>
    <submittedName>
        <fullName evidence="5">Ribosomal protein S6 glutaminyl transferase</fullName>
    </submittedName>
</protein>
<dbReference type="Gene3D" id="3.30.470.20">
    <property type="entry name" value="ATP-grasp fold, B domain"/>
    <property type="match status" value="1"/>
</dbReference>
<feature type="domain" description="ATP-grasp" evidence="4">
    <location>
        <begin position="78"/>
        <end position="255"/>
    </location>
</feature>
<dbReference type="OrthoDB" id="1704979at2"/>
<keyword evidence="6" id="KW-1185">Reference proteome</keyword>
<keyword evidence="5" id="KW-0808">Transferase</keyword>
<evidence type="ECO:0000256" key="3">
    <source>
        <dbReference type="SAM" id="MobiDB-lite"/>
    </source>
</evidence>
<dbReference type="PANTHER" id="PTHR21621:SF0">
    <property type="entry name" value="BETA-CITRYLGLUTAMATE SYNTHASE B-RELATED"/>
    <property type="match status" value="1"/>
</dbReference>
<keyword evidence="2" id="KW-0547">Nucleotide-binding</keyword>
<comment type="caution">
    <text evidence="5">The sequence shown here is derived from an EMBL/GenBank/DDBJ whole genome shotgun (WGS) entry which is preliminary data.</text>
</comment>
<feature type="region of interest" description="Disordered" evidence="3">
    <location>
        <begin position="253"/>
        <end position="274"/>
    </location>
</feature>
<dbReference type="GO" id="GO:0005524">
    <property type="term" value="F:ATP binding"/>
    <property type="evidence" value="ECO:0007669"/>
    <property type="project" value="UniProtKB-UniRule"/>
</dbReference>
<dbReference type="GO" id="GO:0016740">
    <property type="term" value="F:transferase activity"/>
    <property type="evidence" value="ECO:0007669"/>
    <property type="project" value="UniProtKB-KW"/>
</dbReference>
<dbReference type="RefSeq" id="WP_036547916.1">
    <property type="nucleotide sequence ID" value="NZ_JMSZ01000032.1"/>
</dbReference>
<evidence type="ECO:0000256" key="1">
    <source>
        <dbReference type="ARBA" id="ARBA00023211"/>
    </source>
</evidence>
<dbReference type="EMBL" id="JMSZ01000032">
    <property type="protein sequence ID" value="KDE39163.1"/>
    <property type="molecule type" value="Genomic_DNA"/>
</dbReference>
<accession>A0A063XYD2</accession>
<dbReference type="InterPro" id="IPR011761">
    <property type="entry name" value="ATP-grasp"/>
</dbReference>
<sequence>MKLVSFDAFRTLRLSGVSILKPENMFRQKDEILAADWVLFPEYWQVNALVFGLKKKIFPSLSSYLLGHNKIEMTRAFRMLIPQHTPSTEIHANTPSRAEAVWEMMDLPFVAKIPKSSMGEGVFLIENRADWNAYLARTDVIYAQEYLPIDRDMRIIIVGKQLVAGYWRLQGVDGFHNNVSRGGQVDVSPLHPAAVSLALELAEKLDLDHAGFDIAMVGDHPYVLEFNRLFGNTGLADLHVRVADAIQQYLNSQVEKDDDPQDPDRPQPPLPIAV</sequence>
<dbReference type="PANTHER" id="PTHR21621">
    <property type="entry name" value="RIBOSOMAL PROTEIN S6 MODIFICATION PROTEIN"/>
    <property type="match status" value="1"/>
</dbReference>
<dbReference type="GO" id="GO:0016879">
    <property type="term" value="F:ligase activity, forming carbon-nitrogen bonds"/>
    <property type="evidence" value="ECO:0007669"/>
    <property type="project" value="TreeGrafter"/>
</dbReference>
<organism evidence="5 6">
    <name type="scientific">Nitrincola lacisaponensis</name>
    <dbReference type="NCBI Taxonomy" id="267850"/>
    <lineage>
        <taxon>Bacteria</taxon>
        <taxon>Pseudomonadati</taxon>
        <taxon>Pseudomonadota</taxon>
        <taxon>Gammaproteobacteria</taxon>
        <taxon>Oceanospirillales</taxon>
        <taxon>Oceanospirillaceae</taxon>
        <taxon>Nitrincola</taxon>
    </lineage>
</organism>
<reference evidence="5 6" key="1">
    <citation type="journal article" date="2005" name="Int. J. Syst. Evol. Microbiol.">
        <title>Nitrincola lacisaponensis gen. nov., sp. nov., a novel alkaliphilic bacterium isolated from an alkaline, saline lake.</title>
        <authorList>
            <person name="Dimitriu P.A."/>
            <person name="Shukla S.K."/>
            <person name="Conradt J."/>
            <person name="Marquez M.C."/>
            <person name="Ventosa A."/>
            <person name="Maglia A."/>
            <person name="Peyton B.M."/>
            <person name="Pinkart H.C."/>
            <person name="Mormile M.R."/>
        </authorList>
    </citation>
    <scope>NUCLEOTIDE SEQUENCE [LARGE SCALE GENOMIC DNA]</scope>
    <source>
        <strain evidence="5 6">4CA</strain>
    </source>
</reference>
<dbReference type="AlphaFoldDB" id="A0A063XYD2"/>
<evidence type="ECO:0000313" key="5">
    <source>
        <dbReference type="EMBL" id="KDE39163.1"/>
    </source>
</evidence>
<dbReference type="PROSITE" id="PS50975">
    <property type="entry name" value="ATP_GRASP"/>
    <property type="match status" value="1"/>
</dbReference>
<keyword evidence="1" id="KW-0464">Manganese</keyword>
<dbReference type="SUPFAM" id="SSF56059">
    <property type="entry name" value="Glutathione synthetase ATP-binding domain-like"/>
    <property type="match status" value="1"/>
</dbReference>
<dbReference type="PATRIC" id="fig|267850.7.peg.2260"/>
<dbReference type="GO" id="GO:0046872">
    <property type="term" value="F:metal ion binding"/>
    <property type="evidence" value="ECO:0007669"/>
    <property type="project" value="InterPro"/>
</dbReference>
<dbReference type="STRING" id="267850.ADINL_2292"/>
<proteinExistence type="predicted"/>
<evidence type="ECO:0000313" key="6">
    <source>
        <dbReference type="Proteomes" id="UP000027318"/>
    </source>
</evidence>
<gene>
    <name evidence="5" type="ORF">ADINL_2292</name>
</gene>